<name>A0A8J2V7A8_9PROT</name>
<proteinExistence type="predicted"/>
<keyword evidence="8" id="KW-0411">Iron-sulfur</keyword>
<keyword evidence="3" id="KW-0001">2Fe-2S</keyword>
<dbReference type="AlphaFoldDB" id="A0A8J2V7A8"/>
<accession>A0A8J2V7A8</accession>
<dbReference type="GO" id="GO:0016020">
    <property type="term" value="C:membrane"/>
    <property type="evidence" value="ECO:0007669"/>
    <property type="project" value="UniProtKB-SubCell"/>
</dbReference>
<comment type="caution">
    <text evidence="11">The sequence shown here is derived from an EMBL/GenBank/DDBJ whole genome shotgun (WGS) entry which is preliminary data.</text>
</comment>
<dbReference type="SUPFAM" id="SSF55961">
    <property type="entry name" value="Bet v1-like"/>
    <property type="match status" value="1"/>
</dbReference>
<dbReference type="Proteomes" id="UP000613582">
    <property type="component" value="Unassembled WGS sequence"/>
</dbReference>
<sequence>MTDLLKDIWYFACLSAELKPGKMERRFYCGVPVVIGRDAKGSVFALRDVCPHRAAPLSAGRQVEEGGETALECPYHGWRMKTSDGVCAKIPALSETSTFPVSNMKTARFPLHEEKGTVWIYMPADLKRFDGAPVIAPPQLATAVGDAPKMVVTVPAKGPYDEAVIGLVDPAHTPFVHQQWFWRNPAEASEKVKDYEPTARGFRMKAHPPSKNGRAYRIIGGNPTTEIEFELPGLRYETIRNEKHTILSFTAITPTKDGESVINHLVWWDMALLTIARPFFMPLARTFLSQDGKILSQQAENIEREQPAMMYVDDPDMLAKWYLKLKREWTEAREQGRDFVNTLEPAQLRWRT</sequence>
<dbReference type="InterPro" id="IPR036922">
    <property type="entry name" value="Rieske_2Fe-2S_sf"/>
</dbReference>
<protein>
    <submittedName>
        <fullName evidence="11">(2Fe-2S) ferredoxin</fullName>
    </submittedName>
</protein>
<keyword evidence="6" id="KW-0560">Oxidoreductase</keyword>
<evidence type="ECO:0000313" key="11">
    <source>
        <dbReference type="EMBL" id="GGD17124.1"/>
    </source>
</evidence>
<dbReference type="EMBL" id="BMGH01000001">
    <property type="protein sequence ID" value="GGD17124.1"/>
    <property type="molecule type" value="Genomic_DNA"/>
</dbReference>
<dbReference type="PANTHER" id="PTHR21266">
    <property type="entry name" value="IRON-SULFUR DOMAIN CONTAINING PROTEIN"/>
    <property type="match status" value="1"/>
</dbReference>
<dbReference type="PANTHER" id="PTHR21266:SF32">
    <property type="entry name" value="CHOLESTEROL 7-DESATURASE NVD"/>
    <property type="match status" value="1"/>
</dbReference>
<keyword evidence="4" id="KW-0479">Metal-binding</keyword>
<dbReference type="Gene3D" id="2.102.10.10">
    <property type="entry name" value="Rieske [2Fe-2S] iron-sulphur domain"/>
    <property type="match status" value="1"/>
</dbReference>
<dbReference type="GO" id="GO:0046872">
    <property type="term" value="F:metal ion binding"/>
    <property type="evidence" value="ECO:0007669"/>
    <property type="project" value="UniProtKB-KW"/>
</dbReference>
<gene>
    <name evidence="11" type="ORF">GCM10011342_27380</name>
</gene>
<comment type="subcellular location">
    <subcellularLocation>
        <location evidence="1">Membrane</location>
    </subcellularLocation>
</comment>
<dbReference type="GO" id="GO:0005737">
    <property type="term" value="C:cytoplasm"/>
    <property type="evidence" value="ECO:0007669"/>
    <property type="project" value="TreeGrafter"/>
</dbReference>
<evidence type="ECO:0000256" key="4">
    <source>
        <dbReference type="ARBA" id="ARBA00022723"/>
    </source>
</evidence>
<dbReference type="SUPFAM" id="SSF50022">
    <property type="entry name" value="ISP domain"/>
    <property type="match status" value="1"/>
</dbReference>
<organism evidence="11 12">
    <name type="scientific">Aquisalinus flavus</name>
    <dbReference type="NCBI Taxonomy" id="1526572"/>
    <lineage>
        <taxon>Bacteria</taxon>
        <taxon>Pseudomonadati</taxon>
        <taxon>Pseudomonadota</taxon>
        <taxon>Alphaproteobacteria</taxon>
        <taxon>Parvularculales</taxon>
        <taxon>Parvularculaceae</taxon>
        <taxon>Aquisalinus</taxon>
    </lineage>
</organism>
<feature type="domain" description="Rieske" evidence="10">
    <location>
        <begin position="10"/>
        <end position="120"/>
    </location>
</feature>
<evidence type="ECO:0000256" key="1">
    <source>
        <dbReference type="ARBA" id="ARBA00004370"/>
    </source>
</evidence>
<dbReference type="Pfam" id="PF19112">
    <property type="entry name" value="VanA_C"/>
    <property type="match status" value="1"/>
</dbReference>
<dbReference type="Gene3D" id="3.90.380.10">
    <property type="entry name" value="Naphthalene 1,2-dioxygenase Alpha Subunit, Chain A, domain 1"/>
    <property type="match status" value="1"/>
</dbReference>
<keyword evidence="9" id="KW-0472">Membrane</keyword>
<evidence type="ECO:0000256" key="7">
    <source>
        <dbReference type="ARBA" id="ARBA00023004"/>
    </source>
</evidence>
<keyword evidence="12" id="KW-1185">Reference proteome</keyword>
<evidence type="ECO:0000313" key="12">
    <source>
        <dbReference type="Proteomes" id="UP000613582"/>
    </source>
</evidence>
<keyword evidence="7" id="KW-0408">Iron</keyword>
<dbReference type="PROSITE" id="PS51296">
    <property type="entry name" value="RIESKE"/>
    <property type="match status" value="1"/>
</dbReference>
<dbReference type="GO" id="GO:0016491">
    <property type="term" value="F:oxidoreductase activity"/>
    <property type="evidence" value="ECO:0007669"/>
    <property type="project" value="UniProtKB-KW"/>
</dbReference>
<evidence type="ECO:0000256" key="6">
    <source>
        <dbReference type="ARBA" id="ARBA00023002"/>
    </source>
</evidence>
<reference evidence="11" key="1">
    <citation type="journal article" date="2014" name="Int. J. Syst. Evol. Microbiol.">
        <title>Complete genome sequence of Corynebacterium casei LMG S-19264T (=DSM 44701T), isolated from a smear-ripened cheese.</title>
        <authorList>
            <consortium name="US DOE Joint Genome Institute (JGI-PGF)"/>
            <person name="Walter F."/>
            <person name="Albersmeier A."/>
            <person name="Kalinowski J."/>
            <person name="Ruckert C."/>
        </authorList>
    </citation>
    <scope>NUCLEOTIDE SEQUENCE</scope>
    <source>
        <strain evidence="11">CGMCC 1.12921</strain>
    </source>
</reference>
<dbReference type="CDD" id="cd03469">
    <property type="entry name" value="Rieske_RO_Alpha_N"/>
    <property type="match status" value="1"/>
</dbReference>
<keyword evidence="5" id="KW-1133">Transmembrane helix</keyword>
<evidence type="ECO:0000259" key="10">
    <source>
        <dbReference type="PROSITE" id="PS51296"/>
    </source>
</evidence>
<dbReference type="InterPro" id="IPR050584">
    <property type="entry name" value="Cholesterol_7-desaturase"/>
</dbReference>
<dbReference type="RefSeq" id="WP_188157874.1">
    <property type="nucleotide sequence ID" value="NZ_BMGH01000001.1"/>
</dbReference>
<evidence type="ECO:0000256" key="2">
    <source>
        <dbReference type="ARBA" id="ARBA00022692"/>
    </source>
</evidence>
<reference evidence="11" key="2">
    <citation type="submission" date="2020-09" db="EMBL/GenBank/DDBJ databases">
        <authorList>
            <person name="Sun Q."/>
            <person name="Zhou Y."/>
        </authorList>
    </citation>
    <scope>NUCLEOTIDE SEQUENCE</scope>
    <source>
        <strain evidence="11">CGMCC 1.12921</strain>
    </source>
</reference>
<evidence type="ECO:0000256" key="8">
    <source>
        <dbReference type="ARBA" id="ARBA00023014"/>
    </source>
</evidence>
<dbReference type="InterPro" id="IPR017941">
    <property type="entry name" value="Rieske_2Fe-2S"/>
</dbReference>
<evidence type="ECO:0000256" key="3">
    <source>
        <dbReference type="ARBA" id="ARBA00022714"/>
    </source>
</evidence>
<keyword evidence="2" id="KW-0812">Transmembrane</keyword>
<evidence type="ECO:0000256" key="5">
    <source>
        <dbReference type="ARBA" id="ARBA00022989"/>
    </source>
</evidence>
<evidence type="ECO:0000256" key="9">
    <source>
        <dbReference type="ARBA" id="ARBA00023136"/>
    </source>
</evidence>
<dbReference type="InterPro" id="IPR044043">
    <property type="entry name" value="VanA_C_cat"/>
</dbReference>
<dbReference type="GO" id="GO:0051537">
    <property type="term" value="F:2 iron, 2 sulfur cluster binding"/>
    <property type="evidence" value="ECO:0007669"/>
    <property type="project" value="UniProtKB-KW"/>
</dbReference>
<dbReference type="Pfam" id="PF00355">
    <property type="entry name" value="Rieske"/>
    <property type="match status" value="1"/>
</dbReference>